<reference evidence="7" key="1">
    <citation type="submission" date="2020-12" db="EMBL/GenBank/DDBJ databases">
        <title>Taurinivorans muris gen. nov., sp. nov., fundamental and realized metabolic niche of a ubiquitous sulfidogenic bacterium in the murine intestine.</title>
        <authorList>
            <person name="Ye H."/>
            <person name="Hanson B.T."/>
            <person name="Loy A."/>
        </authorList>
    </citation>
    <scope>NUCLEOTIDE SEQUENCE</scope>
    <source>
        <strain evidence="7">LT0009</strain>
    </source>
</reference>
<evidence type="ECO:0000256" key="2">
    <source>
        <dbReference type="ARBA" id="ARBA00022552"/>
    </source>
</evidence>
<dbReference type="Pfam" id="PF01795">
    <property type="entry name" value="Methyltransf_5"/>
    <property type="match status" value="1"/>
</dbReference>
<evidence type="ECO:0000313" key="8">
    <source>
        <dbReference type="Proteomes" id="UP001058120"/>
    </source>
</evidence>
<evidence type="ECO:0000313" key="7">
    <source>
        <dbReference type="EMBL" id="UWX05776.1"/>
    </source>
</evidence>
<keyword evidence="5 6" id="KW-0949">S-adenosyl-L-methionine</keyword>
<keyword evidence="4 6" id="KW-0808">Transferase</keyword>
<protein>
    <recommendedName>
        <fullName evidence="6">Ribosomal RNA small subunit methyltransferase H</fullName>
        <ecNumber evidence="6">2.1.1.199</ecNumber>
    </recommendedName>
    <alternativeName>
        <fullName evidence="6">16S rRNA m(4)C1402 methyltransferase</fullName>
    </alternativeName>
    <alternativeName>
        <fullName evidence="6">rRNA (cytosine-N(4)-)-methyltransferase RsmH</fullName>
    </alternativeName>
</protein>
<keyword evidence="8" id="KW-1185">Reference proteome</keyword>
<feature type="binding site" evidence="6">
    <location>
        <position position="114"/>
    </location>
    <ligand>
        <name>S-adenosyl-L-methionine</name>
        <dbReference type="ChEBI" id="CHEBI:59789"/>
    </ligand>
</feature>
<keyword evidence="6" id="KW-0963">Cytoplasm</keyword>
<dbReference type="RefSeq" id="WP_334315363.1">
    <property type="nucleotide sequence ID" value="NZ_CP065938.1"/>
</dbReference>
<dbReference type="NCBIfam" id="TIGR00006">
    <property type="entry name" value="16S rRNA (cytosine(1402)-N(4))-methyltransferase RsmH"/>
    <property type="match status" value="1"/>
</dbReference>
<evidence type="ECO:0000256" key="5">
    <source>
        <dbReference type="ARBA" id="ARBA00022691"/>
    </source>
</evidence>
<dbReference type="EC" id="2.1.1.199" evidence="6"/>
<feature type="binding site" evidence="6">
    <location>
        <position position="121"/>
    </location>
    <ligand>
        <name>S-adenosyl-L-methionine</name>
        <dbReference type="ChEBI" id="CHEBI:59789"/>
    </ligand>
</feature>
<keyword evidence="2 6" id="KW-0698">rRNA processing</keyword>
<name>A0ABY5Y1V6_9BACT</name>
<comment type="catalytic activity">
    <reaction evidence="6">
        <text>cytidine(1402) in 16S rRNA + S-adenosyl-L-methionine = N(4)-methylcytidine(1402) in 16S rRNA + S-adenosyl-L-homocysteine + H(+)</text>
        <dbReference type="Rhea" id="RHEA:42928"/>
        <dbReference type="Rhea" id="RHEA-COMP:10286"/>
        <dbReference type="Rhea" id="RHEA-COMP:10287"/>
        <dbReference type="ChEBI" id="CHEBI:15378"/>
        <dbReference type="ChEBI" id="CHEBI:57856"/>
        <dbReference type="ChEBI" id="CHEBI:59789"/>
        <dbReference type="ChEBI" id="CHEBI:74506"/>
        <dbReference type="ChEBI" id="CHEBI:82748"/>
        <dbReference type="EC" id="2.1.1.199"/>
    </reaction>
</comment>
<dbReference type="EMBL" id="CP065938">
    <property type="protein sequence ID" value="UWX05776.1"/>
    <property type="molecule type" value="Genomic_DNA"/>
</dbReference>
<dbReference type="SUPFAM" id="SSF81799">
    <property type="entry name" value="Putative methyltransferase TM0872, insert domain"/>
    <property type="match status" value="1"/>
</dbReference>
<evidence type="ECO:0000256" key="6">
    <source>
        <dbReference type="HAMAP-Rule" id="MF_01007"/>
    </source>
</evidence>
<dbReference type="Proteomes" id="UP001058120">
    <property type="component" value="Chromosome"/>
</dbReference>
<comment type="function">
    <text evidence="6">Specifically methylates the N4 position of cytidine in position 1402 (C1402) of 16S rRNA.</text>
</comment>
<dbReference type="InterPro" id="IPR002903">
    <property type="entry name" value="RsmH"/>
</dbReference>
<dbReference type="SUPFAM" id="SSF53335">
    <property type="entry name" value="S-adenosyl-L-methionine-dependent methyltransferases"/>
    <property type="match status" value="1"/>
</dbReference>
<dbReference type="PANTHER" id="PTHR11265:SF0">
    <property type="entry name" value="12S RRNA N4-METHYLCYTIDINE METHYLTRANSFERASE"/>
    <property type="match status" value="1"/>
</dbReference>
<dbReference type="PIRSF" id="PIRSF004486">
    <property type="entry name" value="MraW"/>
    <property type="match status" value="1"/>
</dbReference>
<feature type="binding site" evidence="6">
    <location>
        <begin position="43"/>
        <end position="45"/>
    </location>
    <ligand>
        <name>S-adenosyl-L-methionine</name>
        <dbReference type="ChEBI" id="CHEBI:59789"/>
    </ligand>
</feature>
<organism evidence="7 8">
    <name type="scientific">Taurinivorans muris</name>
    <dbReference type="NCBI Taxonomy" id="2787751"/>
    <lineage>
        <taxon>Bacteria</taxon>
        <taxon>Pseudomonadati</taxon>
        <taxon>Thermodesulfobacteriota</taxon>
        <taxon>Desulfovibrionia</taxon>
        <taxon>Desulfovibrionales</taxon>
        <taxon>Desulfovibrionaceae</taxon>
        <taxon>Taurinivorans</taxon>
    </lineage>
</organism>
<proteinExistence type="inferred from homology"/>
<feature type="binding site" evidence="6">
    <location>
        <position position="66"/>
    </location>
    <ligand>
        <name>S-adenosyl-L-methionine</name>
        <dbReference type="ChEBI" id="CHEBI:59789"/>
    </ligand>
</feature>
<comment type="subcellular location">
    <subcellularLocation>
        <location evidence="6">Cytoplasm</location>
    </subcellularLocation>
</comment>
<accession>A0ABY5Y1V6</accession>
<dbReference type="HAMAP" id="MF_01007">
    <property type="entry name" value="16SrRNA_methyltr_H"/>
    <property type="match status" value="1"/>
</dbReference>
<dbReference type="InterPro" id="IPR023397">
    <property type="entry name" value="SAM-dep_MeTrfase_MraW_recog"/>
</dbReference>
<dbReference type="InterPro" id="IPR029063">
    <property type="entry name" value="SAM-dependent_MTases_sf"/>
</dbReference>
<dbReference type="Gene3D" id="3.40.50.150">
    <property type="entry name" value="Vaccinia Virus protein VP39"/>
    <property type="match status" value="1"/>
</dbReference>
<dbReference type="PANTHER" id="PTHR11265">
    <property type="entry name" value="S-ADENOSYL-METHYLTRANSFERASE MRAW"/>
    <property type="match status" value="1"/>
</dbReference>
<gene>
    <name evidence="6 7" type="primary">rsmH</name>
    <name evidence="7" type="ORF">JBF11_00120</name>
</gene>
<evidence type="ECO:0000256" key="3">
    <source>
        <dbReference type="ARBA" id="ARBA00022603"/>
    </source>
</evidence>
<dbReference type="Gene3D" id="1.10.150.170">
    <property type="entry name" value="Putative methyltransferase TM0872, insert domain"/>
    <property type="match status" value="1"/>
</dbReference>
<sequence length="335" mass="37708">MTITAQNAKHVSVLLQEVIQALMSRENKACQNPWFLDGTLGLGGHSKTLLQEFSKLGIKANLCGLDRDPDALARADENLKEYKEQCRLFESDYAGFETVLPAMDYPLFNGVLLDLGVSSLQLDVAERGFSYHKEGPLNMRMDKGYLQKKEAKPYSETAHSFVNKADFATMKQVIEKLGEDPQAGRIARAIIDRRQENPIENTKELADIIYHAYPAKWRATARNHPATRTFQAIRMYVNDELGQLNTFLDAIINHVAPHGVIAIITFHSLEDRIVKQKFKEWASDCICPPHLPVCVCKHEKQAEILTKKPILPTKEECLANPRASSAKLRIAQKIG</sequence>
<evidence type="ECO:0000256" key="1">
    <source>
        <dbReference type="ARBA" id="ARBA00010396"/>
    </source>
</evidence>
<keyword evidence="3 6" id="KW-0489">Methyltransferase</keyword>
<evidence type="ECO:0000256" key="4">
    <source>
        <dbReference type="ARBA" id="ARBA00022679"/>
    </source>
</evidence>
<comment type="similarity">
    <text evidence="1 6">Belongs to the methyltransferase superfamily. RsmH family.</text>
</comment>
<feature type="binding site" evidence="6">
    <location>
        <position position="93"/>
    </location>
    <ligand>
        <name>S-adenosyl-L-methionine</name>
        <dbReference type="ChEBI" id="CHEBI:59789"/>
    </ligand>
</feature>